<sequence length="271" mass="28410">MYNTDLPTRAELPSTGKLLRSTLMAAVIAVALLITVVLPAEYAIDPTGAGRLLGLTEMGEIKTQLAEEAELDQANDQSSAQQASQLTASLETASDRQPEAASDADAQTSTSDAEMAPQTANSASASDPVEPSPADSERVMTDASVALAEALATEEATSLTAQAEEASPWSDEVSFTLTPGEGTEYKLTMQEGAVATFAWASDGGPVNFDTHGDGNGNSISYEKGRGVPEDEGELEAAFTGNHGWFFRNRNDNDVTIDLRVGGDYGELVKAL</sequence>
<dbReference type="EMBL" id="JABWCV010000039">
    <property type="protein sequence ID" value="NVF16449.1"/>
    <property type="molecule type" value="Genomic_DNA"/>
</dbReference>
<name>A0A7Y6RH18_9GAMM</name>
<dbReference type="Proteomes" id="UP000589984">
    <property type="component" value="Unassembled WGS sequence"/>
</dbReference>
<gene>
    <name evidence="3" type="ORF">HUO07_20180</name>
</gene>
<protein>
    <recommendedName>
        <fullName evidence="5">Transmembrane anchor protein</fullName>
    </recommendedName>
</protein>
<proteinExistence type="predicted"/>
<dbReference type="RefSeq" id="WP_176304975.1">
    <property type="nucleotide sequence ID" value="NZ_JABWCV010000039.1"/>
</dbReference>
<evidence type="ECO:0008006" key="5">
    <source>
        <dbReference type="Google" id="ProtNLM"/>
    </source>
</evidence>
<feature type="compositionally biased region" description="Low complexity" evidence="1">
    <location>
        <begin position="155"/>
        <end position="167"/>
    </location>
</feature>
<evidence type="ECO:0000256" key="2">
    <source>
        <dbReference type="SAM" id="Phobius"/>
    </source>
</evidence>
<keyword evidence="2" id="KW-0472">Membrane</keyword>
<feature type="region of interest" description="Disordered" evidence="1">
    <location>
        <begin position="155"/>
        <end position="177"/>
    </location>
</feature>
<evidence type="ECO:0000313" key="3">
    <source>
        <dbReference type="EMBL" id="NVF16449.1"/>
    </source>
</evidence>
<feature type="transmembrane region" description="Helical" evidence="2">
    <location>
        <begin position="23"/>
        <end position="44"/>
    </location>
</feature>
<feature type="compositionally biased region" description="Low complexity" evidence="1">
    <location>
        <begin position="74"/>
        <end position="90"/>
    </location>
</feature>
<dbReference type="AlphaFoldDB" id="A0A7Y6RH18"/>
<comment type="caution">
    <text evidence="3">The sequence shown here is derived from an EMBL/GenBank/DDBJ whole genome shotgun (WGS) entry which is preliminary data.</text>
</comment>
<keyword evidence="2" id="KW-1133">Transmembrane helix</keyword>
<keyword evidence="4" id="KW-1185">Reference proteome</keyword>
<keyword evidence="2" id="KW-0812">Transmembrane</keyword>
<evidence type="ECO:0000256" key="1">
    <source>
        <dbReference type="SAM" id="MobiDB-lite"/>
    </source>
</evidence>
<feature type="compositionally biased region" description="Low complexity" evidence="1">
    <location>
        <begin position="100"/>
        <end position="113"/>
    </location>
</feature>
<organism evidence="3 4">
    <name type="scientific">Vreelandella maris</name>
    <dbReference type="NCBI Taxonomy" id="2729617"/>
    <lineage>
        <taxon>Bacteria</taxon>
        <taxon>Pseudomonadati</taxon>
        <taxon>Pseudomonadota</taxon>
        <taxon>Gammaproteobacteria</taxon>
        <taxon>Oceanospirillales</taxon>
        <taxon>Halomonadaceae</taxon>
        <taxon>Vreelandella</taxon>
    </lineage>
</organism>
<evidence type="ECO:0000313" key="4">
    <source>
        <dbReference type="Proteomes" id="UP000589984"/>
    </source>
</evidence>
<reference evidence="3 4" key="1">
    <citation type="submission" date="2020-06" db="EMBL/GenBank/DDBJ databases">
        <title>Halomonas sp. QX-1 draft genome sequence.</title>
        <authorList>
            <person name="Qiu X."/>
        </authorList>
    </citation>
    <scope>NUCLEOTIDE SEQUENCE [LARGE SCALE GENOMIC DNA]</scope>
    <source>
        <strain evidence="3 4">QX-1</strain>
    </source>
</reference>
<feature type="region of interest" description="Disordered" evidence="1">
    <location>
        <begin position="70"/>
        <end position="139"/>
    </location>
</feature>
<accession>A0A7Y6RH18</accession>